<sequence length="156" mass="17408">MGKAGEVWDNSVLINASDNTIFLTRVAEERISIPNAESKWMVGITNYKYSATASNVVCLCCSCFRQYDLYSCTSIPGKPCNDYTAEKGHKMLIACEDDKIYEMAMRAAERALSTIRIVIFGDVNVIGGKHFYVKGDIYISIFVAVKLIDNISFPCF</sequence>
<keyword evidence="3" id="KW-1185">Reference proteome</keyword>
<dbReference type="PANTHER" id="PTHR39267:SF1">
    <property type="entry name" value="SURVIVAL MOTOR NEURON PROTEIN"/>
    <property type="match status" value="1"/>
</dbReference>
<accession>G7KCC1</accession>
<dbReference type="InterPro" id="IPR040424">
    <property type="entry name" value="Smn1"/>
</dbReference>
<dbReference type="EnsemblPlants" id="AES95766">
    <property type="protein sequence ID" value="AES95766"/>
    <property type="gene ID" value="MTR_5g029290"/>
</dbReference>
<dbReference type="EMBL" id="CM001221">
    <property type="protein sequence ID" value="AES95766.1"/>
    <property type="molecule type" value="Genomic_DNA"/>
</dbReference>
<reference evidence="1 3" key="1">
    <citation type="journal article" date="2011" name="Nature">
        <title>The Medicago genome provides insight into the evolution of rhizobial symbioses.</title>
        <authorList>
            <person name="Young N.D."/>
            <person name="Debelle F."/>
            <person name="Oldroyd G.E."/>
            <person name="Geurts R."/>
            <person name="Cannon S.B."/>
            <person name="Udvardi M.K."/>
            <person name="Benedito V.A."/>
            <person name="Mayer K.F."/>
            <person name="Gouzy J."/>
            <person name="Schoof H."/>
            <person name="Van de Peer Y."/>
            <person name="Proost S."/>
            <person name="Cook D.R."/>
            <person name="Meyers B.C."/>
            <person name="Spannagl M."/>
            <person name="Cheung F."/>
            <person name="De Mita S."/>
            <person name="Krishnakumar V."/>
            <person name="Gundlach H."/>
            <person name="Zhou S."/>
            <person name="Mudge J."/>
            <person name="Bharti A.K."/>
            <person name="Murray J.D."/>
            <person name="Naoumkina M.A."/>
            <person name="Rosen B."/>
            <person name="Silverstein K.A."/>
            <person name="Tang H."/>
            <person name="Rombauts S."/>
            <person name="Zhao P.X."/>
            <person name="Zhou P."/>
            <person name="Barbe V."/>
            <person name="Bardou P."/>
            <person name="Bechner M."/>
            <person name="Bellec A."/>
            <person name="Berger A."/>
            <person name="Berges H."/>
            <person name="Bidwell S."/>
            <person name="Bisseling T."/>
            <person name="Choisne N."/>
            <person name="Couloux A."/>
            <person name="Denny R."/>
            <person name="Deshpande S."/>
            <person name="Dai X."/>
            <person name="Doyle J.J."/>
            <person name="Dudez A.M."/>
            <person name="Farmer A.D."/>
            <person name="Fouteau S."/>
            <person name="Franken C."/>
            <person name="Gibelin C."/>
            <person name="Gish J."/>
            <person name="Goldstein S."/>
            <person name="Gonzalez A.J."/>
            <person name="Green P.J."/>
            <person name="Hallab A."/>
            <person name="Hartog M."/>
            <person name="Hua A."/>
            <person name="Humphray S.J."/>
            <person name="Jeong D.H."/>
            <person name="Jing Y."/>
            <person name="Jocker A."/>
            <person name="Kenton S.M."/>
            <person name="Kim D.J."/>
            <person name="Klee K."/>
            <person name="Lai H."/>
            <person name="Lang C."/>
            <person name="Lin S."/>
            <person name="Macmil S.L."/>
            <person name="Magdelenat G."/>
            <person name="Matthews L."/>
            <person name="McCorrison J."/>
            <person name="Monaghan E.L."/>
            <person name="Mun J.H."/>
            <person name="Najar F.Z."/>
            <person name="Nicholson C."/>
            <person name="Noirot C."/>
            <person name="O'Bleness M."/>
            <person name="Paule C.R."/>
            <person name="Poulain J."/>
            <person name="Prion F."/>
            <person name="Qin B."/>
            <person name="Qu C."/>
            <person name="Retzel E.F."/>
            <person name="Riddle C."/>
            <person name="Sallet E."/>
            <person name="Samain S."/>
            <person name="Samson N."/>
            <person name="Sanders I."/>
            <person name="Saurat O."/>
            <person name="Scarpelli C."/>
            <person name="Schiex T."/>
            <person name="Segurens B."/>
            <person name="Severin A.J."/>
            <person name="Sherrier D.J."/>
            <person name="Shi R."/>
            <person name="Sims S."/>
            <person name="Singer S.R."/>
            <person name="Sinharoy S."/>
            <person name="Sterck L."/>
            <person name="Viollet A."/>
            <person name="Wang B.B."/>
            <person name="Wang K."/>
            <person name="Wang M."/>
            <person name="Wang X."/>
            <person name="Warfsmann J."/>
            <person name="Weissenbach J."/>
            <person name="White D.D."/>
            <person name="White J.D."/>
            <person name="Wiley G.B."/>
            <person name="Wincker P."/>
            <person name="Xing Y."/>
            <person name="Yang L."/>
            <person name="Yao Z."/>
            <person name="Ying F."/>
            <person name="Zhai J."/>
            <person name="Zhou L."/>
            <person name="Zuber A."/>
            <person name="Denarie J."/>
            <person name="Dixon R.A."/>
            <person name="May G.D."/>
            <person name="Schwartz D.C."/>
            <person name="Rogers J."/>
            <person name="Quetier F."/>
            <person name="Town C.D."/>
            <person name="Roe B.A."/>
        </authorList>
    </citation>
    <scope>NUCLEOTIDE SEQUENCE [LARGE SCALE GENOMIC DNA]</scope>
    <source>
        <strain evidence="1">A17</strain>
        <strain evidence="2 3">cv. Jemalong A17</strain>
    </source>
</reference>
<dbReference type="Proteomes" id="UP000002051">
    <property type="component" value="Chromosome 5"/>
</dbReference>
<gene>
    <name evidence="1" type="ordered locus">MTR_5g029290</name>
</gene>
<name>G7KCC1_MEDTR</name>
<dbReference type="HOGENOM" id="CLU_1689350_0_0_1"/>
<dbReference type="PaxDb" id="3880-AES95766"/>
<evidence type="ECO:0000313" key="3">
    <source>
        <dbReference type="Proteomes" id="UP000002051"/>
    </source>
</evidence>
<proteinExistence type="predicted"/>
<dbReference type="PANTHER" id="PTHR39267">
    <property type="entry name" value="SURVIVAL MOTOR NEURON-LIKE PROTEIN 1"/>
    <property type="match status" value="1"/>
</dbReference>
<reference evidence="2" key="3">
    <citation type="submission" date="2015-04" db="UniProtKB">
        <authorList>
            <consortium name="EnsemblPlants"/>
        </authorList>
    </citation>
    <scope>IDENTIFICATION</scope>
    <source>
        <strain evidence="2">cv. Jemalong A17</strain>
    </source>
</reference>
<protein>
    <submittedName>
        <fullName evidence="1 2">Uncharacterized protein</fullName>
    </submittedName>
</protein>
<dbReference type="AlphaFoldDB" id="G7KCC1"/>
<evidence type="ECO:0000313" key="1">
    <source>
        <dbReference type="EMBL" id="AES95766.1"/>
    </source>
</evidence>
<organism evidence="1 3">
    <name type="scientific">Medicago truncatula</name>
    <name type="common">Barrel medic</name>
    <name type="synonym">Medicago tribuloides</name>
    <dbReference type="NCBI Taxonomy" id="3880"/>
    <lineage>
        <taxon>Eukaryota</taxon>
        <taxon>Viridiplantae</taxon>
        <taxon>Streptophyta</taxon>
        <taxon>Embryophyta</taxon>
        <taxon>Tracheophyta</taxon>
        <taxon>Spermatophyta</taxon>
        <taxon>Magnoliopsida</taxon>
        <taxon>eudicotyledons</taxon>
        <taxon>Gunneridae</taxon>
        <taxon>Pentapetalae</taxon>
        <taxon>rosids</taxon>
        <taxon>fabids</taxon>
        <taxon>Fabales</taxon>
        <taxon>Fabaceae</taxon>
        <taxon>Papilionoideae</taxon>
        <taxon>50 kb inversion clade</taxon>
        <taxon>NPAAA clade</taxon>
        <taxon>Hologalegina</taxon>
        <taxon>IRL clade</taxon>
        <taxon>Trifolieae</taxon>
        <taxon>Medicago</taxon>
    </lineage>
</organism>
<reference evidence="1 3" key="2">
    <citation type="journal article" date="2014" name="BMC Genomics">
        <title>An improved genome release (version Mt4.0) for the model legume Medicago truncatula.</title>
        <authorList>
            <person name="Tang H."/>
            <person name="Krishnakumar V."/>
            <person name="Bidwell S."/>
            <person name="Rosen B."/>
            <person name="Chan A."/>
            <person name="Zhou S."/>
            <person name="Gentzbittel L."/>
            <person name="Childs K.L."/>
            <person name="Yandell M."/>
            <person name="Gundlach H."/>
            <person name="Mayer K.F."/>
            <person name="Schwartz D.C."/>
            <person name="Town C.D."/>
        </authorList>
    </citation>
    <scope>GENOME REANNOTATION</scope>
    <source>
        <strain evidence="2 3">cv. Jemalong A17</strain>
    </source>
</reference>
<evidence type="ECO:0000313" key="2">
    <source>
        <dbReference type="EnsemblPlants" id="AES95766"/>
    </source>
</evidence>